<evidence type="ECO:0000256" key="9">
    <source>
        <dbReference type="ARBA" id="ARBA00022842"/>
    </source>
</evidence>
<dbReference type="SMART" id="SM00298">
    <property type="entry name" value="CHROMO"/>
    <property type="match status" value="1"/>
</dbReference>
<dbReference type="SUPFAM" id="SSF56672">
    <property type="entry name" value="DNA/RNA polymerases"/>
    <property type="match status" value="1"/>
</dbReference>
<evidence type="ECO:0000256" key="10">
    <source>
        <dbReference type="ARBA" id="ARBA00022908"/>
    </source>
</evidence>
<evidence type="ECO:0000259" key="19">
    <source>
        <dbReference type="PROSITE" id="PS50878"/>
    </source>
</evidence>
<keyword evidence="1" id="KW-0645">Protease</keyword>
<keyword evidence="10" id="KW-0229">DNA integration</keyword>
<evidence type="ECO:0000259" key="20">
    <source>
        <dbReference type="PROSITE" id="PS50994"/>
    </source>
</evidence>
<dbReference type="GO" id="GO:0003887">
    <property type="term" value="F:DNA-directed DNA polymerase activity"/>
    <property type="evidence" value="ECO:0007669"/>
    <property type="project" value="UniProtKB-KW"/>
</dbReference>
<protein>
    <recommendedName>
        <fullName evidence="23">Reverse transcriptase</fullName>
    </recommendedName>
</protein>
<dbReference type="EMBL" id="OZ034819">
    <property type="protein sequence ID" value="CAL1393942.1"/>
    <property type="molecule type" value="Genomic_DNA"/>
</dbReference>
<keyword evidence="13" id="KW-0238">DNA-binding</keyword>
<keyword evidence="2" id="KW-0808">Transferase</keyword>
<dbReference type="PANTHER" id="PTHR37984">
    <property type="entry name" value="PROTEIN CBG26694"/>
    <property type="match status" value="1"/>
</dbReference>
<dbReference type="Pfam" id="PF00385">
    <property type="entry name" value="Chromo"/>
    <property type="match status" value="1"/>
</dbReference>
<name>A0AAV2F790_9ROSI</name>
<evidence type="ECO:0000256" key="13">
    <source>
        <dbReference type="ARBA" id="ARBA00023125"/>
    </source>
</evidence>
<dbReference type="InterPro" id="IPR043128">
    <property type="entry name" value="Rev_trsase/Diguanyl_cyclase"/>
</dbReference>
<dbReference type="Pfam" id="PF17919">
    <property type="entry name" value="RT_RNaseH_2"/>
    <property type="match status" value="1"/>
</dbReference>
<dbReference type="InterPro" id="IPR001584">
    <property type="entry name" value="Integrase_cat-core"/>
</dbReference>
<dbReference type="InterPro" id="IPR056924">
    <property type="entry name" value="SH3_Tf2-1"/>
</dbReference>
<keyword evidence="9" id="KW-0460">Magnesium</keyword>
<evidence type="ECO:0000256" key="8">
    <source>
        <dbReference type="ARBA" id="ARBA00022801"/>
    </source>
</evidence>
<dbReference type="GO" id="GO:0003677">
    <property type="term" value="F:DNA binding"/>
    <property type="evidence" value="ECO:0007669"/>
    <property type="project" value="UniProtKB-KW"/>
</dbReference>
<evidence type="ECO:0000256" key="15">
    <source>
        <dbReference type="ARBA" id="ARBA00023268"/>
    </source>
</evidence>
<dbReference type="InterPro" id="IPR041588">
    <property type="entry name" value="Integrase_H2C2"/>
</dbReference>
<organism evidence="21 22">
    <name type="scientific">Linum trigynum</name>
    <dbReference type="NCBI Taxonomy" id="586398"/>
    <lineage>
        <taxon>Eukaryota</taxon>
        <taxon>Viridiplantae</taxon>
        <taxon>Streptophyta</taxon>
        <taxon>Embryophyta</taxon>
        <taxon>Tracheophyta</taxon>
        <taxon>Spermatophyta</taxon>
        <taxon>Magnoliopsida</taxon>
        <taxon>eudicotyledons</taxon>
        <taxon>Gunneridae</taxon>
        <taxon>Pentapetalae</taxon>
        <taxon>rosids</taxon>
        <taxon>fabids</taxon>
        <taxon>Malpighiales</taxon>
        <taxon>Linaceae</taxon>
        <taxon>Linum</taxon>
    </lineage>
</organism>
<dbReference type="InterPro" id="IPR016197">
    <property type="entry name" value="Chromo-like_dom_sf"/>
</dbReference>
<reference evidence="21 22" key="1">
    <citation type="submission" date="2024-04" db="EMBL/GenBank/DDBJ databases">
        <authorList>
            <person name="Fracassetti M."/>
        </authorList>
    </citation>
    <scope>NUCLEOTIDE SEQUENCE [LARGE SCALE GENOMIC DNA]</scope>
</reference>
<feature type="region of interest" description="Disordered" evidence="17">
    <location>
        <begin position="315"/>
        <end position="360"/>
    </location>
</feature>
<dbReference type="InterPro" id="IPR050951">
    <property type="entry name" value="Retrovirus_Pol_polyprotein"/>
</dbReference>
<dbReference type="CDD" id="cd09274">
    <property type="entry name" value="RNase_HI_RT_Ty3"/>
    <property type="match status" value="1"/>
</dbReference>
<keyword evidence="7" id="KW-0255">Endonuclease</keyword>
<gene>
    <name evidence="21" type="ORF">LTRI10_LOCUS34476</name>
</gene>
<dbReference type="InterPro" id="IPR023780">
    <property type="entry name" value="Chromo_domain"/>
</dbReference>
<dbReference type="InterPro" id="IPR036397">
    <property type="entry name" value="RNaseH_sf"/>
</dbReference>
<keyword evidence="22" id="KW-1185">Reference proteome</keyword>
<dbReference type="InterPro" id="IPR000477">
    <property type="entry name" value="RT_dom"/>
</dbReference>
<dbReference type="Pfam" id="PF17921">
    <property type="entry name" value="Integrase_H2C2"/>
    <property type="match status" value="1"/>
</dbReference>
<dbReference type="Gene3D" id="1.10.340.70">
    <property type="match status" value="1"/>
</dbReference>
<evidence type="ECO:0008006" key="23">
    <source>
        <dbReference type="Google" id="ProtNLM"/>
    </source>
</evidence>
<evidence type="ECO:0000256" key="11">
    <source>
        <dbReference type="ARBA" id="ARBA00022918"/>
    </source>
</evidence>
<dbReference type="InterPro" id="IPR021109">
    <property type="entry name" value="Peptidase_aspartic_dom_sf"/>
</dbReference>
<dbReference type="Gene3D" id="2.40.50.40">
    <property type="match status" value="1"/>
</dbReference>
<dbReference type="PROSITE" id="PS50994">
    <property type="entry name" value="INTEGRASE"/>
    <property type="match status" value="1"/>
</dbReference>
<feature type="region of interest" description="Disordered" evidence="17">
    <location>
        <begin position="1"/>
        <end position="37"/>
    </location>
</feature>
<dbReference type="CDD" id="cd00024">
    <property type="entry name" value="CD_CSD"/>
    <property type="match status" value="1"/>
</dbReference>
<keyword evidence="8" id="KW-0378">Hydrolase</keyword>
<evidence type="ECO:0000256" key="14">
    <source>
        <dbReference type="ARBA" id="ARBA00023172"/>
    </source>
</evidence>
<evidence type="ECO:0000256" key="6">
    <source>
        <dbReference type="ARBA" id="ARBA00022750"/>
    </source>
</evidence>
<feature type="domain" description="Integrase catalytic" evidence="20">
    <location>
        <begin position="1170"/>
        <end position="1329"/>
    </location>
</feature>
<evidence type="ECO:0000256" key="3">
    <source>
        <dbReference type="ARBA" id="ARBA00022695"/>
    </source>
</evidence>
<keyword evidence="16" id="KW-0175">Coiled coil</keyword>
<dbReference type="PANTHER" id="PTHR37984:SF5">
    <property type="entry name" value="PROTEIN NYNRIN-LIKE"/>
    <property type="match status" value="1"/>
</dbReference>
<evidence type="ECO:0000256" key="5">
    <source>
        <dbReference type="ARBA" id="ARBA00022723"/>
    </source>
</evidence>
<dbReference type="GO" id="GO:0003964">
    <property type="term" value="F:RNA-directed DNA polymerase activity"/>
    <property type="evidence" value="ECO:0007669"/>
    <property type="project" value="UniProtKB-KW"/>
</dbReference>
<keyword evidence="14" id="KW-0233">DNA recombination</keyword>
<evidence type="ECO:0000256" key="16">
    <source>
        <dbReference type="SAM" id="Coils"/>
    </source>
</evidence>
<feature type="compositionally biased region" description="Basic and acidic residues" evidence="17">
    <location>
        <begin position="389"/>
        <end position="406"/>
    </location>
</feature>
<keyword evidence="5" id="KW-0479">Metal-binding</keyword>
<keyword evidence="15" id="KW-0511">Multifunctional enzyme</keyword>
<dbReference type="Proteomes" id="UP001497516">
    <property type="component" value="Chromosome 6"/>
</dbReference>
<evidence type="ECO:0000256" key="4">
    <source>
        <dbReference type="ARBA" id="ARBA00022722"/>
    </source>
</evidence>
<dbReference type="GO" id="GO:0046872">
    <property type="term" value="F:metal ion binding"/>
    <property type="evidence" value="ECO:0007669"/>
    <property type="project" value="UniProtKB-KW"/>
</dbReference>
<keyword evidence="3" id="KW-0548">Nucleotidyltransferase</keyword>
<dbReference type="PROSITE" id="PS50013">
    <property type="entry name" value="CHROMO_2"/>
    <property type="match status" value="1"/>
</dbReference>
<dbReference type="SUPFAM" id="SSF54160">
    <property type="entry name" value="Chromo domain-like"/>
    <property type="match status" value="1"/>
</dbReference>
<dbReference type="FunFam" id="1.10.340.70:FF:000001">
    <property type="entry name" value="Retrovirus-related Pol polyprotein from transposon gypsy-like Protein"/>
    <property type="match status" value="1"/>
</dbReference>
<dbReference type="Gene3D" id="3.30.70.270">
    <property type="match status" value="2"/>
</dbReference>
<keyword evidence="11" id="KW-0695">RNA-directed DNA polymerase</keyword>
<evidence type="ECO:0000313" key="22">
    <source>
        <dbReference type="Proteomes" id="UP001497516"/>
    </source>
</evidence>
<dbReference type="InterPro" id="IPR005162">
    <property type="entry name" value="Retrotrans_gag_dom"/>
</dbReference>
<evidence type="ECO:0000256" key="7">
    <source>
        <dbReference type="ARBA" id="ARBA00022759"/>
    </source>
</evidence>
<evidence type="ECO:0000259" key="18">
    <source>
        <dbReference type="PROSITE" id="PS50013"/>
    </source>
</evidence>
<sequence length="1540" mass="175678">MAGSGSKVHNNDEQRGREEKKDQNNKKNRDGSTREPLVAIEGRLKRAEAKIAKHTTLFEDMESKFDQVSGEVQTSKDDMRGMSTRMSGLEVGLEAFRNEFVTIITNAIDSLRETVRGQVDEVKEEFDELRGELNLVKRAVANGPAATQSTPRVDVPRPKNFGGSRNARELENFLWSLQQYFKASGINDNEVMVRTASLYLVDTAMVWWRRRQGDVERGTCVIDTWEDFRREIKKQFYQENVEMEARAKLRRLTHTGGIREYVKEFSELLLEIPDLPDKEALFGFLFGLQPWAKLELERRGVQDLATALATAEALTEYKKNERPNESKNSKSKGGGDHRQHSKEGKGSYQHGGSSKGARSGNFDKPMSCFLCNGPHKVRDFPKKSKLAALEKQEGETKENAREDEGKIGSMRRLGAAKSGANEVSKGRFFVITQFEGGESKALVDTGATDNFLRVEEAERLGIAYERRQGSLKTVNSEAIPIHGVAKNVPLKIEGWECAADFSVITMDDHPVILGVNFMEKEGAVMAMKSNTLCLDKGNKFCAVKMLREEGPKRALSAMQLVKGMKRMEPTFLVTLRAKEEGGSLAPTPLIEGVLEEFVNVMPKELPKKLPPRREVDHKIELEQGATPPARAPYRMAPPELEELRKQLKELMDAGFIQSSKSPYGAPVLFQKKKDGSLRMCIDYRAINKLTVKNKWPIPNIGDLFDQLGEAKWFTKLDLRSGYYQVRIAEGDEAKTACVTRYGSYEFLVMPFGLTNAPATFCTLMNQVFEPFLDRFVVVYLDDIVVYSNTLDEHAEHLRQVFQVLRDNELYVKKEKCTFAAAEVPFLGHIIGGGKLKMDEAKVEAIQGWEPPTRVTELRSFLGLANYYRRFIKGYSALAAPLTDLLKKNKAWEWSDRCREAFEALKDAVTKEPVLALPDPTKAYEVQTDASDFAIGGVLMQEGHPIAFESRKLNEAKRRYAVQEKEMTAVVHCLRTWRHYLLGSKFVVKTDNVATSYFLTQKKLTPKQARWQDFLTEFDFVLEYKPGKANFVADALSRKAALAAISQPQFPLKERIEEGLSHDPFAKIVVEYINQGKTRRFWMKGGLIVTKGERVFVPRWDNLRREIMKECHDSKWVGHPGIKRTQALIEEAYYWPRMKDDVELYVKTCLVCQQDKMEQQSPAGLLEPLLTPQRPWESVSMDFIIGLPKVEGCGSIMVVVDRFSKYGVFIARPKDMTAEDAARLFFKHVVKYWGIPVSIVSDRDGRFTGKFWRELFKMMGSDLNFSTSFHPQTDGQTERVNALVEVYLRHYVSANQKDWVKLLDVAQFSYNLHRSEATSMSPFELTTGQQPLTPNTVTTGYKGNSPSAYKFARGWQEKMELAKSYLARAKKKMKKWADKKQRHLEFEEGDLVMVKFCPHRFKHLKNVHKGLLRRYEGPYPILKRIGTVAYKVKLPSHLEIHPVFHVSQLKAYHEDKEDGVRKESTRAPTLVTTTHEHEVEEILAHRVVPRRGVHPSYAEYLVKWKGRPESDIPWEKELSLWRHKDLIEAFHAKSATRASRD</sequence>
<dbReference type="InterPro" id="IPR041577">
    <property type="entry name" value="RT_RNaseH_2"/>
</dbReference>
<dbReference type="Gene3D" id="3.10.10.10">
    <property type="entry name" value="HIV Type 1 Reverse Transcriptase, subunit A, domain 1"/>
    <property type="match status" value="1"/>
</dbReference>
<keyword evidence="4" id="KW-0540">Nuclease</keyword>
<dbReference type="Pfam" id="PF13975">
    <property type="entry name" value="gag-asp_proteas"/>
    <property type="match status" value="1"/>
</dbReference>
<evidence type="ECO:0000313" key="21">
    <source>
        <dbReference type="EMBL" id="CAL1393942.1"/>
    </source>
</evidence>
<dbReference type="InterPro" id="IPR043502">
    <property type="entry name" value="DNA/RNA_pol_sf"/>
</dbReference>
<dbReference type="InterPro" id="IPR000953">
    <property type="entry name" value="Chromo/chromo_shadow_dom"/>
</dbReference>
<feature type="domain" description="Reverse transcriptase" evidence="19">
    <location>
        <begin position="651"/>
        <end position="830"/>
    </location>
</feature>
<dbReference type="PROSITE" id="PS50878">
    <property type="entry name" value="RT_POL"/>
    <property type="match status" value="1"/>
</dbReference>
<feature type="compositionally biased region" description="Basic and acidic residues" evidence="17">
    <location>
        <begin position="315"/>
        <end position="345"/>
    </location>
</feature>
<keyword evidence="12" id="KW-0239">DNA-directed DNA polymerase</keyword>
<dbReference type="GO" id="GO:0004519">
    <property type="term" value="F:endonuclease activity"/>
    <property type="evidence" value="ECO:0007669"/>
    <property type="project" value="UniProtKB-KW"/>
</dbReference>
<dbReference type="Gene3D" id="2.40.70.10">
    <property type="entry name" value="Acid Proteases"/>
    <property type="match status" value="1"/>
</dbReference>
<dbReference type="GO" id="GO:0004190">
    <property type="term" value="F:aspartic-type endopeptidase activity"/>
    <property type="evidence" value="ECO:0007669"/>
    <property type="project" value="UniProtKB-KW"/>
</dbReference>
<feature type="coiled-coil region" evidence="16">
    <location>
        <begin position="112"/>
        <end position="139"/>
    </location>
</feature>
<dbReference type="Pfam" id="PF03732">
    <property type="entry name" value="Retrotrans_gag"/>
    <property type="match status" value="1"/>
</dbReference>
<dbReference type="FunFam" id="3.30.70.270:FF:000026">
    <property type="entry name" value="Transposon Ty3-G Gag-Pol polyprotein"/>
    <property type="match status" value="1"/>
</dbReference>
<dbReference type="SUPFAM" id="SSF50630">
    <property type="entry name" value="Acid proteases"/>
    <property type="match status" value="1"/>
</dbReference>
<feature type="compositionally biased region" description="Basic and acidic residues" evidence="17">
    <location>
        <begin position="9"/>
        <end position="33"/>
    </location>
</feature>
<evidence type="ECO:0000256" key="1">
    <source>
        <dbReference type="ARBA" id="ARBA00022670"/>
    </source>
</evidence>
<dbReference type="GO" id="GO:0006508">
    <property type="term" value="P:proteolysis"/>
    <property type="evidence" value="ECO:0007669"/>
    <property type="project" value="UniProtKB-KW"/>
</dbReference>
<feature type="domain" description="Chromo" evidence="18">
    <location>
        <begin position="1476"/>
        <end position="1540"/>
    </location>
</feature>
<dbReference type="InterPro" id="IPR012337">
    <property type="entry name" value="RNaseH-like_sf"/>
</dbReference>
<accession>A0AAV2F790</accession>
<keyword evidence="6" id="KW-0064">Aspartyl protease</keyword>
<evidence type="ECO:0000256" key="2">
    <source>
        <dbReference type="ARBA" id="ARBA00022679"/>
    </source>
</evidence>
<dbReference type="Gene3D" id="3.30.420.10">
    <property type="entry name" value="Ribonuclease H-like superfamily/Ribonuclease H"/>
    <property type="match status" value="1"/>
</dbReference>
<evidence type="ECO:0000256" key="12">
    <source>
        <dbReference type="ARBA" id="ARBA00022932"/>
    </source>
</evidence>
<dbReference type="Pfam" id="PF24626">
    <property type="entry name" value="SH3_Tf2-1"/>
    <property type="match status" value="1"/>
</dbReference>
<dbReference type="CDD" id="cd01647">
    <property type="entry name" value="RT_LTR"/>
    <property type="match status" value="1"/>
</dbReference>
<feature type="region of interest" description="Disordered" evidence="17">
    <location>
        <begin position="389"/>
        <end position="410"/>
    </location>
</feature>
<dbReference type="Pfam" id="PF00078">
    <property type="entry name" value="RVT_1"/>
    <property type="match status" value="1"/>
</dbReference>
<dbReference type="GO" id="GO:0006310">
    <property type="term" value="P:DNA recombination"/>
    <property type="evidence" value="ECO:0007669"/>
    <property type="project" value="UniProtKB-KW"/>
</dbReference>
<proteinExistence type="predicted"/>
<dbReference type="GO" id="GO:0015074">
    <property type="term" value="P:DNA integration"/>
    <property type="evidence" value="ECO:0007669"/>
    <property type="project" value="UniProtKB-KW"/>
</dbReference>
<dbReference type="SUPFAM" id="SSF53098">
    <property type="entry name" value="Ribonuclease H-like"/>
    <property type="match status" value="1"/>
</dbReference>
<dbReference type="CDD" id="cd00303">
    <property type="entry name" value="retropepsin_like"/>
    <property type="match status" value="1"/>
</dbReference>
<evidence type="ECO:0000256" key="17">
    <source>
        <dbReference type="SAM" id="MobiDB-lite"/>
    </source>
</evidence>